<keyword evidence="2" id="KW-1185">Reference proteome</keyword>
<sequence length="59" mass="6630">MCSLKTIRHSEQPSATPAFEAARHIEIQLRHAEQFAYFGVQDMAMECAAIVRATQALRP</sequence>
<organism evidence="1 2">
    <name type="scientific">Sphingomonas brevis</name>
    <dbReference type="NCBI Taxonomy" id="2908206"/>
    <lineage>
        <taxon>Bacteria</taxon>
        <taxon>Pseudomonadati</taxon>
        <taxon>Pseudomonadota</taxon>
        <taxon>Alphaproteobacteria</taxon>
        <taxon>Sphingomonadales</taxon>
        <taxon>Sphingomonadaceae</taxon>
        <taxon>Sphingomonas</taxon>
    </lineage>
</organism>
<evidence type="ECO:0000313" key="2">
    <source>
        <dbReference type="Proteomes" id="UP001165383"/>
    </source>
</evidence>
<comment type="caution">
    <text evidence="1">The sequence shown here is derived from an EMBL/GenBank/DDBJ whole genome shotgun (WGS) entry which is preliminary data.</text>
</comment>
<gene>
    <name evidence="1" type="ORF">LZ518_12640</name>
</gene>
<dbReference type="EMBL" id="JAMGBB010000001">
    <property type="protein sequence ID" value="MCL6741977.1"/>
    <property type="molecule type" value="Genomic_DNA"/>
</dbReference>
<protein>
    <submittedName>
        <fullName evidence="1">Uncharacterized protein</fullName>
    </submittedName>
</protein>
<evidence type="ECO:0000313" key="1">
    <source>
        <dbReference type="EMBL" id="MCL6741977.1"/>
    </source>
</evidence>
<dbReference type="RefSeq" id="WP_249916333.1">
    <property type="nucleotide sequence ID" value="NZ_JAMGBB010000001.1"/>
</dbReference>
<name>A0ABT0SC59_9SPHN</name>
<dbReference type="Proteomes" id="UP001165383">
    <property type="component" value="Unassembled WGS sequence"/>
</dbReference>
<reference evidence="1" key="1">
    <citation type="submission" date="2022-05" db="EMBL/GenBank/DDBJ databases">
        <authorList>
            <person name="Jo J.-H."/>
            <person name="Im W.-T."/>
        </authorList>
    </citation>
    <scope>NUCLEOTIDE SEQUENCE</scope>
    <source>
        <strain evidence="1">RB56-2</strain>
    </source>
</reference>
<accession>A0ABT0SC59</accession>
<proteinExistence type="predicted"/>